<protein>
    <submittedName>
        <fullName evidence="1">Uncharacterized protein</fullName>
    </submittedName>
</protein>
<name>A0A6M3LIC6_9ZZZZ</name>
<reference evidence="1" key="1">
    <citation type="submission" date="2020-03" db="EMBL/GenBank/DDBJ databases">
        <title>The deep terrestrial virosphere.</title>
        <authorList>
            <person name="Holmfeldt K."/>
            <person name="Nilsson E."/>
            <person name="Simone D."/>
            <person name="Lopez-Fernandez M."/>
            <person name="Wu X."/>
            <person name="de Brujin I."/>
            <person name="Lundin D."/>
            <person name="Andersson A."/>
            <person name="Bertilsson S."/>
            <person name="Dopson M."/>
        </authorList>
    </citation>
    <scope>NUCLEOTIDE SEQUENCE</scope>
    <source>
        <strain evidence="1">MM415B03961</strain>
    </source>
</reference>
<gene>
    <name evidence="1" type="ORF">MM415B03961_0009</name>
</gene>
<proteinExistence type="predicted"/>
<dbReference type="AlphaFoldDB" id="A0A6M3LIC6"/>
<evidence type="ECO:0000313" key="1">
    <source>
        <dbReference type="EMBL" id="QJA94139.1"/>
    </source>
</evidence>
<dbReference type="EMBL" id="MT143206">
    <property type="protein sequence ID" value="QJA94139.1"/>
    <property type="molecule type" value="Genomic_DNA"/>
</dbReference>
<organism evidence="1">
    <name type="scientific">viral metagenome</name>
    <dbReference type="NCBI Taxonomy" id="1070528"/>
    <lineage>
        <taxon>unclassified sequences</taxon>
        <taxon>metagenomes</taxon>
        <taxon>organismal metagenomes</taxon>
    </lineage>
</organism>
<sequence>MMRRLKRDITLPTHLKLPKEIEAIVEALDRCANDGIDCDHCRVFSKCIAWWDGRMSDVKTLTPSGYDRARRAQKALCRAKRN</sequence>
<accession>A0A6M3LIC6</accession>